<dbReference type="Proteomes" id="UP000198598">
    <property type="component" value="Unassembled WGS sequence"/>
</dbReference>
<comment type="similarity">
    <text evidence="1">Belongs to the aldehyde dehydrogenase family.</text>
</comment>
<dbReference type="Pfam" id="PF00171">
    <property type="entry name" value="Aldedh"/>
    <property type="match status" value="1"/>
</dbReference>
<dbReference type="InterPro" id="IPR016161">
    <property type="entry name" value="Ald_DH/histidinol_DH"/>
</dbReference>
<protein>
    <submittedName>
        <fullName evidence="4">Acyl-CoA reductase</fullName>
    </submittedName>
</protein>
<dbReference type="InterPro" id="IPR016160">
    <property type="entry name" value="Ald_DH_CS_CYS"/>
</dbReference>
<organism evidence="4 5">
    <name type="scientific">Spirosoma endophyticum</name>
    <dbReference type="NCBI Taxonomy" id="662367"/>
    <lineage>
        <taxon>Bacteria</taxon>
        <taxon>Pseudomonadati</taxon>
        <taxon>Bacteroidota</taxon>
        <taxon>Cytophagia</taxon>
        <taxon>Cytophagales</taxon>
        <taxon>Cytophagaceae</taxon>
        <taxon>Spirosoma</taxon>
    </lineage>
</organism>
<dbReference type="STRING" id="662367.SAMN05216167_108174"/>
<name>A0A1I1W8K2_9BACT</name>
<dbReference type="Gene3D" id="3.40.309.10">
    <property type="entry name" value="Aldehyde Dehydrogenase, Chain A, domain 2"/>
    <property type="match status" value="1"/>
</dbReference>
<feature type="domain" description="Aldehyde dehydrogenase" evidence="3">
    <location>
        <begin position="92"/>
        <end position="536"/>
    </location>
</feature>
<dbReference type="GO" id="GO:0016620">
    <property type="term" value="F:oxidoreductase activity, acting on the aldehyde or oxo group of donors, NAD or NADP as acceptor"/>
    <property type="evidence" value="ECO:0007669"/>
    <property type="project" value="InterPro"/>
</dbReference>
<dbReference type="CDD" id="cd07082">
    <property type="entry name" value="ALDH_F11_NP-GAPDH"/>
    <property type="match status" value="1"/>
</dbReference>
<evidence type="ECO:0000313" key="4">
    <source>
        <dbReference type="EMBL" id="SFD91371.1"/>
    </source>
</evidence>
<evidence type="ECO:0000256" key="2">
    <source>
        <dbReference type="ARBA" id="ARBA00023002"/>
    </source>
</evidence>
<reference evidence="4 5" key="1">
    <citation type="submission" date="2016-10" db="EMBL/GenBank/DDBJ databases">
        <authorList>
            <person name="de Groot N.N."/>
        </authorList>
    </citation>
    <scope>NUCLEOTIDE SEQUENCE [LARGE SCALE GENOMIC DNA]</scope>
    <source>
        <strain evidence="4 5">DSM 26130</strain>
    </source>
</reference>
<sequence length="571" mass="63103">MNPRILFLAGLDFVLRMATFAPFFLLAILPVMNNSQLTALFPTEDQIPVEYRIEPIHQREYLLNGEMRQWDGPVSEVYSPICIPAADGTLQRKLVGSFPVTGPDEAVEALEAAVAAYDNGRGEWPTMSVADRIKCMETFIGKMLEQKKLVVNLIMWEIGKNLADATKEFDRTVKYIYDTIDALKDIDRSSSRFRIEEGIIGQIRRSPMGVVLAMGPFNYPLNETYTTLIPSILMGNTILFKTPKHGSLLHYPLLEAFRSSFPKGVVNSLYGRGANVIPPVMKSGKINVLTLIGSSRVADELQRQHPKLNRLRSIMSLDAKNAAIILPNADLDVAVKECLLGTLSFNGQRCTAIKIIWVHSSVADEFLKRFSPEVSKLQPGMPWDAGVQITPLPEPTKPGYLADCIREAEAGGAAVMNEGGGLASESLVKPAVVYPVKAGMKLYREEQFGPVIPVVPFDTIEQPIDYIITADYGQQVSIFGTDTDQIAELIDPLVNQVCRVNINAQCQRGPDTFPFTGRKDSAEGTLSVEDALRSFSIRTVVATKDTDVNKGILNDIVSQHKSEFLSTNFIF</sequence>
<dbReference type="InterPro" id="IPR016163">
    <property type="entry name" value="Ald_DH_C"/>
</dbReference>
<dbReference type="InterPro" id="IPR015590">
    <property type="entry name" value="Aldehyde_DH_dom"/>
</dbReference>
<dbReference type="Gene3D" id="3.40.605.10">
    <property type="entry name" value="Aldehyde Dehydrogenase, Chain A, domain 1"/>
    <property type="match status" value="1"/>
</dbReference>
<gene>
    <name evidence="4" type="ORF">SAMN05216167_108174</name>
</gene>
<dbReference type="PANTHER" id="PTHR43353">
    <property type="entry name" value="SUCCINATE-SEMIALDEHYDE DEHYDROGENASE, MITOCHONDRIAL"/>
    <property type="match status" value="1"/>
</dbReference>
<dbReference type="PANTHER" id="PTHR43353:SF5">
    <property type="entry name" value="SUCCINATE-SEMIALDEHYDE DEHYDROGENASE, MITOCHONDRIAL"/>
    <property type="match status" value="1"/>
</dbReference>
<evidence type="ECO:0000259" key="3">
    <source>
        <dbReference type="Pfam" id="PF00171"/>
    </source>
</evidence>
<dbReference type="InterPro" id="IPR016162">
    <property type="entry name" value="Ald_DH_N"/>
</dbReference>
<keyword evidence="2" id="KW-0560">Oxidoreductase</keyword>
<dbReference type="PROSITE" id="PS00070">
    <property type="entry name" value="ALDEHYDE_DEHYDR_CYS"/>
    <property type="match status" value="1"/>
</dbReference>
<proteinExistence type="inferred from homology"/>
<dbReference type="AlphaFoldDB" id="A0A1I1W8K2"/>
<dbReference type="EMBL" id="FOLQ01000008">
    <property type="protein sequence ID" value="SFD91371.1"/>
    <property type="molecule type" value="Genomic_DNA"/>
</dbReference>
<evidence type="ECO:0000313" key="5">
    <source>
        <dbReference type="Proteomes" id="UP000198598"/>
    </source>
</evidence>
<keyword evidence="5" id="KW-1185">Reference proteome</keyword>
<accession>A0A1I1W8K2</accession>
<dbReference type="SUPFAM" id="SSF53720">
    <property type="entry name" value="ALDH-like"/>
    <property type="match status" value="1"/>
</dbReference>
<dbReference type="InterPro" id="IPR050740">
    <property type="entry name" value="Aldehyde_DH_Superfamily"/>
</dbReference>
<evidence type="ECO:0000256" key="1">
    <source>
        <dbReference type="ARBA" id="ARBA00009986"/>
    </source>
</evidence>